<evidence type="ECO:0000256" key="6">
    <source>
        <dbReference type="ARBA" id="ARBA00022801"/>
    </source>
</evidence>
<organism evidence="13">
    <name type="scientific">Clastoptera arizonana</name>
    <name type="common">Arizona spittle bug</name>
    <dbReference type="NCBI Taxonomy" id="38151"/>
    <lineage>
        <taxon>Eukaryota</taxon>
        <taxon>Metazoa</taxon>
        <taxon>Ecdysozoa</taxon>
        <taxon>Arthropoda</taxon>
        <taxon>Hexapoda</taxon>
        <taxon>Insecta</taxon>
        <taxon>Pterygota</taxon>
        <taxon>Neoptera</taxon>
        <taxon>Paraneoptera</taxon>
        <taxon>Hemiptera</taxon>
        <taxon>Auchenorrhyncha</taxon>
        <taxon>Cercopoidea</taxon>
        <taxon>Clastopteridae</taxon>
        <taxon>Clastoptera</taxon>
    </lineage>
</organism>
<dbReference type="InterPro" id="IPR037094">
    <property type="entry name" value="Glyco_hydro_38_cen_sf"/>
</dbReference>
<evidence type="ECO:0000256" key="8">
    <source>
        <dbReference type="ARBA" id="ARBA00023157"/>
    </source>
</evidence>
<keyword evidence="8" id="KW-1015">Disulfide bond</keyword>
<evidence type="ECO:0000256" key="9">
    <source>
        <dbReference type="ARBA" id="ARBA00023180"/>
    </source>
</evidence>
<protein>
    <recommendedName>
        <fullName evidence="3 11">Alpha-mannosidase</fullName>
        <ecNumber evidence="11">3.2.1.-</ecNumber>
    </recommendedName>
</protein>
<sequence>MIRTLGYLNLSDMLCGMMQNTAIHLVEKKKSLQKLLIPYLVIKNLYYDFCFKAQDFMSKIKMQSMFYKGKNIIVVMGDDFNYQAAHINFGNMDKLINAVNRQQSNGSVINLFYSTPSCYLKALNNEQIQFPTKNDDFFPYSSDPHSFWSGYYTSRPTIKYFERIGNNFLQVCKQLYSVANLNFTNLIHLNKMRESMAIMQHHDAITGTEKQAVAFDYARILNNGFTECKNVTNNALRKLIMNLTSNVNVKNNAEMSFSLNLCLLLNISVCEITESNEKFVVTLYNPLSRPVKHYVRIPISQEWDYIVHDHKGQKLQTQIVPIHSSLFNIPERISKANFELIFIANNIPPLGFSSYHISKASTRQNSKQIVLETGFTYTIGHRKGGIININGSTGRMDIQLMDIPLEQNFWYYNSFSGNNGEFRNRSSGAYIFRPTNSDPEIINPLPKIRGFKGPLVEEIHQEFNEWTSQVIRVYKDADFMEFNWLIGPIPIEDKEGKEIISCFKFYNITSNNKFYTDSNGREMVERTLNFRPSYKVNLEEKVAGNYYPATTRVTIKDNNCTQYSVITDRAQGVTSRFDGQVELMVHRRILHDDAFGVGEALNETSYGVGLVVRGTHYLTIGPIKNQSLSDRYLIQEKVLSPWPFFTPTSMSYEEWSNSYTMEFSALKSVLSNCIQILTLEPWKENSILLRLEHIAEKNDDIRCSKTITLNIEEIFKPFTILSIKETNLGSNQWIEDVTRLVWYKESNEMKDYVRHYSSVYNLPEISLNPMEIRTFIIEVIFN</sequence>
<dbReference type="Gene3D" id="2.70.98.30">
    <property type="entry name" value="Golgi alpha-mannosidase II, domain 4"/>
    <property type="match status" value="1"/>
</dbReference>
<dbReference type="GO" id="GO:0030246">
    <property type="term" value="F:carbohydrate binding"/>
    <property type="evidence" value="ECO:0007669"/>
    <property type="project" value="InterPro"/>
</dbReference>
<keyword evidence="9" id="KW-0325">Glycoprotein</keyword>
<dbReference type="SUPFAM" id="SSF88688">
    <property type="entry name" value="Families 57/38 glycoside transferase middle domain"/>
    <property type="match status" value="1"/>
</dbReference>
<evidence type="ECO:0000256" key="3">
    <source>
        <dbReference type="ARBA" id="ARBA00012752"/>
    </source>
</evidence>
<dbReference type="GO" id="GO:0006013">
    <property type="term" value="P:mannose metabolic process"/>
    <property type="evidence" value="ECO:0007669"/>
    <property type="project" value="InterPro"/>
</dbReference>
<feature type="domain" description="Glycoside hydrolase family 38 central" evidence="12">
    <location>
        <begin position="146"/>
        <end position="221"/>
    </location>
</feature>
<comment type="cofactor">
    <cofactor evidence="11">
        <name>Zn(2+)</name>
        <dbReference type="ChEBI" id="CHEBI:29105"/>
    </cofactor>
    <text evidence="11">Binds 1 zinc ion per subunit.</text>
</comment>
<dbReference type="InterPro" id="IPR011013">
    <property type="entry name" value="Gal_mutarotase_sf_dom"/>
</dbReference>
<keyword evidence="5" id="KW-0732">Signal</keyword>
<keyword evidence="4 11" id="KW-0479">Metal-binding</keyword>
<dbReference type="GO" id="GO:0004559">
    <property type="term" value="F:alpha-mannosidase activity"/>
    <property type="evidence" value="ECO:0007669"/>
    <property type="project" value="UniProtKB-EC"/>
</dbReference>
<evidence type="ECO:0000256" key="7">
    <source>
        <dbReference type="ARBA" id="ARBA00022833"/>
    </source>
</evidence>
<name>A0A1B6E5W0_9HEMI</name>
<dbReference type="EC" id="3.2.1.-" evidence="11"/>
<dbReference type="SUPFAM" id="SSF88713">
    <property type="entry name" value="Glycoside hydrolase/deacetylase"/>
    <property type="match status" value="1"/>
</dbReference>
<dbReference type="InterPro" id="IPR027291">
    <property type="entry name" value="Glyco_hydro_38_N_sf"/>
</dbReference>
<dbReference type="InterPro" id="IPR041147">
    <property type="entry name" value="GH38_C"/>
</dbReference>
<proteinExistence type="inferred from homology"/>
<dbReference type="Gene3D" id="3.20.110.10">
    <property type="entry name" value="Glycoside hydrolase 38, N terminal domain"/>
    <property type="match status" value="1"/>
</dbReference>
<dbReference type="FunFam" id="2.70.98.30:FF:000003">
    <property type="entry name" value="Alpha-mannosidase"/>
    <property type="match status" value="1"/>
</dbReference>
<dbReference type="Pfam" id="PF01074">
    <property type="entry name" value="Glyco_hydro_38N"/>
    <property type="match status" value="1"/>
</dbReference>
<gene>
    <name evidence="13" type="ORF">g.15382</name>
</gene>
<comment type="catalytic activity">
    <reaction evidence="1">
        <text>Hydrolysis of terminal, non-reducing alpha-D-mannose residues in alpha-D-mannosides.</text>
        <dbReference type="EC" id="3.2.1.24"/>
    </reaction>
</comment>
<dbReference type="SMART" id="SM00872">
    <property type="entry name" value="Alpha-mann_mid"/>
    <property type="match status" value="1"/>
</dbReference>
<dbReference type="GO" id="GO:0046872">
    <property type="term" value="F:metal ion binding"/>
    <property type="evidence" value="ECO:0007669"/>
    <property type="project" value="UniProtKB-KW"/>
</dbReference>
<accession>A0A1B6E5W0</accession>
<evidence type="ECO:0000256" key="11">
    <source>
        <dbReference type="RuleBase" id="RU361199"/>
    </source>
</evidence>
<dbReference type="Pfam" id="PF21260">
    <property type="entry name" value="Laman-like_dom"/>
    <property type="match status" value="1"/>
</dbReference>
<dbReference type="FunFam" id="1.20.1270.50:FF:000003">
    <property type="entry name" value="Alpha-mannosidase"/>
    <property type="match status" value="1"/>
</dbReference>
<dbReference type="Gene3D" id="1.20.1270.50">
    <property type="entry name" value="Glycoside hydrolase family 38, central domain"/>
    <property type="match status" value="2"/>
</dbReference>
<keyword evidence="10 11" id="KW-0326">Glycosidase</keyword>
<dbReference type="Gene3D" id="2.60.40.1360">
    <property type="match status" value="1"/>
</dbReference>
<dbReference type="Pfam" id="PF09261">
    <property type="entry name" value="Alpha-mann_mid"/>
    <property type="match status" value="1"/>
</dbReference>
<evidence type="ECO:0000256" key="10">
    <source>
        <dbReference type="ARBA" id="ARBA00023295"/>
    </source>
</evidence>
<dbReference type="GO" id="GO:0005764">
    <property type="term" value="C:lysosome"/>
    <property type="evidence" value="ECO:0007669"/>
    <property type="project" value="TreeGrafter"/>
</dbReference>
<dbReference type="Gene3D" id="2.60.40.1180">
    <property type="entry name" value="Golgi alpha-mannosidase II"/>
    <property type="match status" value="1"/>
</dbReference>
<dbReference type="Pfam" id="PF07748">
    <property type="entry name" value="Glyco_hydro_38C"/>
    <property type="match status" value="1"/>
</dbReference>
<dbReference type="InterPro" id="IPR028995">
    <property type="entry name" value="Glyco_hydro_57/38_cen_sf"/>
</dbReference>
<evidence type="ECO:0000256" key="2">
    <source>
        <dbReference type="ARBA" id="ARBA00009792"/>
    </source>
</evidence>
<evidence type="ECO:0000313" key="13">
    <source>
        <dbReference type="EMBL" id="JAS33326.1"/>
    </source>
</evidence>
<dbReference type="InterPro" id="IPR011330">
    <property type="entry name" value="Glyco_hydro/deAcase_b/a-brl"/>
</dbReference>
<keyword evidence="7 11" id="KW-0862">Zinc</keyword>
<evidence type="ECO:0000256" key="4">
    <source>
        <dbReference type="ARBA" id="ARBA00022723"/>
    </source>
</evidence>
<evidence type="ECO:0000259" key="12">
    <source>
        <dbReference type="SMART" id="SM00872"/>
    </source>
</evidence>
<dbReference type="InterPro" id="IPR011682">
    <property type="entry name" value="Glyco_hydro_38_C"/>
</dbReference>
<keyword evidence="6 11" id="KW-0378">Hydrolase</keyword>
<dbReference type="InterPro" id="IPR048534">
    <property type="entry name" value="Man2a1-like_dom"/>
</dbReference>
<evidence type="ECO:0000256" key="5">
    <source>
        <dbReference type="ARBA" id="ARBA00022729"/>
    </source>
</evidence>
<evidence type="ECO:0000256" key="1">
    <source>
        <dbReference type="ARBA" id="ARBA00000365"/>
    </source>
</evidence>
<dbReference type="EMBL" id="GEDC01003972">
    <property type="protein sequence ID" value="JAS33326.1"/>
    <property type="molecule type" value="Transcribed_RNA"/>
</dbReference>
<dbReference type="InterPro" id="IPR015341">
    <property type="entry name" value="Glyco_hydro_38_cen"/>
</dbReference>
<reference evidence="13" key="1">
    <citation type="submission" date="2015-12" db="EMBL/GenBank/DDBJ databases">
        <title>De novo transcriptome assembly of four potential Pierce s Disease insect vectors from Arizona vineyards.</title>
        <authorList>
            <person name="Tassone E.E."/>
        </authorList>
    </citation>
    <scope>NUCLEOTIDE SEQUENCE</scope>
</reference>
<dbReference type="PANTHER" id="PTHR11607">
    <property type="entry name" value="ALPHA-MANNOSIDASE"/>
    <property type="match status" value="1"/>
</dbReference>
<dbReference type="SUPFAM" id="SSF74650">
    <property type="entry name" value="Galactose mutarotase-like"/>
    <property type="match status" value="1"/>
</dbReference>
<dbReference type="AlphaFoldDB" id="A0A1B6E5W0"/>
<dbReference type="FunFam" id="1.20.1270.50:FF:000002">
    <property type="entry name" value="Alpha-mannosidase"/>
    <property type="match status" value="1"/>
</dbReference>
<comment type="similarity">
    <text evidence="2 11">Belongs to the glycosyl hydrolase 38 family.</text>
</comment>
<dbReference type="FunFam" id="2.60.40.1180:FF:000018">
    <property type="entry name" value="Alpha-mannosidase"/>
    <property type="match status" value="1"/>
</dbReference>
<dbReference type="InterPro" id="IPR000602">
    <property type="entry name" value="Glyco_hydro_38_N"/>
</dbReference>
<dbReference type="PANTHER" id="PTHR11607:SF3">
    <property type="entry name" value="LYSOSOMAL ALPHA-MANNOSIDASE"/>
    <property type="match status" value="1"/>
</dbReference>
<dbReference type="InterPro" id="IPR050843">
    <property type="entry name" value="Glycosyl_Hydrlase_38"/>
</dbReference>
<dbReference type="Pfam" id="PF17677">
    <property type="entry name" value="Glyco_hydro38C2"/>
    <property type="match status" value="1"/>
</dbReference>
<dbReference type="InterPro" id="IPR013780">
    <property type="entry name" value="Glyco_hydro_b"/>
</dbReference>